<dbReference type="OMA" id="MALDACW"/>
<dbReference type="STRING" id="5786.F0ZE20"/>
<dbReference type="Proteomes" id="UP000001064">
    <property type="component" value="Unassembled WGS sequence"/>
</dbReference>
<protein>
    <recommendedName>
        <fullName evidence="3">Rab3 GTPase-activating protein catalytic subunit</fullName>
    </recommendedName>
</protein>
<dbReference type="InParanoid" id="F0ZE20"/>
<dbReference type="EMBL" id="GL870990">
    <property type="protein sequence ID" value="EGC37835.1"/>
    <property type="molecule type" value="Genomic_DNA"/>
</dbReference>
<dbReference type="KEGG" id="dpp:DICPUDRAFT_149549"/>
<dbReference type="FunCoup" id="F0ZE20">
    <property type="interactions" value="95"/>
</dbReference>
<evidence type="ECO:0000259" key="7">
    <source>
        <dbReference type="Pfam" id="PF13890"/>
    </source>
</evidence>
<feature type="compositionally biased region" description="Low complexity" evidence="6">
    <location>
        <begin position="531"/>
        <end position="554"/>
    </location>
</feature>
<feature type="compositionally biased region" description="Low complexity" evidence="6">
    <location>
        <begin position="334"/>
        <end position="349"/>
    </location>
</feature>
<sequence length="997" mass="115892">MVRSSRYKHQHDGNDDFFEITDYTQASSWENLIARLEEIIQSSCESRKSSFEHSIQYNNSHYQLVYISPINTSTLNKSEISKISKLKYNALRDNGPNVTELSTLLSAFSIALHNCACYLPAFVGFDEKRYENFIGYMYAPISSKSLENEDHFFVKFATESIILSTLSPNQNIAESFEKQLKIFYSKISVDPDDRNWDQFLNLSTTSTKYTYIKGNWNDIDWRNAASLSSSTSSSVDYDNEIFRWGYPMDPINELHYCVISPPIKSTHILENDFQSSQTPKSWFVKVLFRKPHNSLFQLSIGVINIFTSYVESIKLMSQYNPSIQQILTDYNLNKTSSTNPSSSSKQKYQSQHHNKTQNASDQNEYNDDDNQSQNYKGTDSILKTMGTFTKSLASSLSSPLIPTSRELEQLLQSLFTDSKDPSDIYHFDNIPEEDLNAPPLTNKSTRIKRAPIDSLFFSFSLMCLNIQSLVGVLLFWSEFVDEIKWHWEHQILIPRTFSSSHISVNNCLIFQKLQMINYCVKKRHEYQNYQETEEQYNSTNNNNNNEDNDNSNQNGWDDEDVIPTTPTIKGKEEGGWDFDEQLEGLDDQLEKSNLLNNEQQEEIDPVSNNNKKLTGQYLLYEDREINIPKTQDFGPMTDDMVNDHLNEMSDIEMTQEKRLELQTVTLLSDMQSFKYSNPGCVFEDFIRWHSNGDWITKPNEMESINIRLKQLKQEELDKQKIADEFTSDQYDEIKPIDEFDESKGRERKSNYGREGCLSLRMAGNDTIWKKTWAKAKPIPISKQKPLFDFNKQATNAISYLENILPSDLIHQIMSVILTSIATIFSNEKNKSNLSSEYCLGMDFQPMRQLVEKYFETVNQTWPSQIPNYESIKSKDFDPIFKTLQDIENSYSKLISLKTKFSKLNRVIYNLYRDGCSDILDNEFDSVSYLFFNEIDDYEYEMENNGIPTSIQPNVKEYITRSYSPRPYKTSQIMPHKMYTHISPYECRIATSISEEDI</sequence>
<keyword evidence="9" id="KW-1185">Reference proteome</keyword>
<dbReference type="GeneID" id="10499068"/>
<dbReference type="AlphaFoldDB" id="F0ZE20"/>
<dbReference type="Pfam" id="PF13890">
    <property type="entry name" value="Rab3-GTPase_cat"/>
    <property type="match status" value="1"/>
</dbReference>
<feature type="domain" description="Rab3GAP catalytic subunit conserved" evidence="7">
    <location>
        <begin position="610"/>
        <end position="801"/>
    </location>
</feature>
<dbReference type="GO" id="GO:0005096">
    <property type="term" value="F:GTPase activator activity"/>
    <property type="evidence" value="ECO:0000318"/>
    <property type="project" value="GO_Central"/>
</dbReference>
<dbReference type="OrthoDB" id="17346at2759"/>
<proteinExistence type="inferred from homology"/>
<feature type="region of interest" description="Disordered" evidence="6">
    <location>
        <begin position="531"/>
        <end position="575"/>
    </location>
</feature>
<comment type="subcellular location">
    <subcellularLocation>
        <location evidence="1">Cytoplasm</location>
    </subcellularLocation>
</comment>
<reference evidence="9" key="1">
    <citation type="journal article" date="2011" name="Genome Biol.">
        <title>Comparative genomics of the social amoebae Dictyostelium discoideum and Dictyostelium purpureum.</title>
        <authorList>
            <consortium name="US DOE Joint Genome Institute (JGI-PGF)"/>
            <person name="Sucgang R."/>
            <person name="Kuo A."/>
            <person name="Tian X."/>
            <person name="Salerno W."/>
            <person name="Parikh A."/>
            <person name="Feasley C.L."/>
            <person name="Dalin E."/>
            <person name="Tu H."/>
            <person name="Huang E."/>
            <person name="Barry K."/>
            <person name="Lindquist E."/>
            <person name="Shapiro H."/>
            <person name="Bruce D."/>
            <person name="Schmutz J."/>
            <person name="Salamov A."/>
            <person name="Fey P."/>
            <person name="Gaudet P."/>
            <person name="Anjard C."/>
            <person name="Babu M.M."/>
            <person name="Basu S."/>
            <person name="Bushmanova Y."/>
            <person name="van der Wel H."/>
            <person name="Katoh-Kurasawa M."/>
            <person name="Dinh C."/>
            <person name="Coutinho P.M."/>
            <person name="Saito T."/>
            <person name="Elias M."/>
            <person name="Schaap P."/>
            <person name="Kay R.R."/>
            <person name="Henrissat B."/>
            <person name="Eichinger L."/>
            <person name="Rivero F."/>
            <person name="Putnam N.H."/>
            <person name="West C.M."/>
            <person name="Loomis W.F."/>
            <person name="Chisholm R.L."/>
            <person name="Shaulsky G."/>
            <person name="Strassmann J.E."/>
            <person name="Queller D.C."/>
            <person name="Kuspa A."/>
            <person name="Grigoriev I.V."/>
        </authorList>
    </citation>
    <scope>NUCLEOTIDE SEQUENCE [LARGE SCALE GENOMIC DNA]</scope>
    <source>
        <strain evidence="9">QSDP1</strain>
    </source>
</reference>
<dbReference type="GO" id="GO:0005737">
    <property type="term" value="C:cytoplasm"/>
    <property type="evidence" value="ECO:0007669"/>
    <property type="project" value="UniProtKB-SubCell"/>
</dbReference>
<dbReference type="PANTHER" id="PTHR21422:SF9">
    <property type="entry name" value="RAB3 GTPASE-ACTIVATING PROTEIN CATALYTIC SUBUNIT"/>
    <property type="match status" value="1"/>
</dbReference>
<evidence type="ECO:0000256" key="5">
    <source>
        <dbReference type="ARBA" id="ARBA00022490"/>
    </source>
</evidence>
<evidence type="ECO:0000256" key="4">
    <source>
        <dbReference type="ARBA" id="ARBA00022468"/>
    </source>
</evidence>
<dbReference type="PANTHER" id="PTHR21422">
    <property type="entry name" value="RAB3 GTPASE-ACTIVATING PROTEIN CATALYTIC SUBUNIT"/>
    <property type="match status" value="1"/>
</dbReference>
<gene>
    <name evidence="8" type="ORF">DICPUDRAFT_149549</name>
</gene>
<name>F0ZE20_DICPU</name>
<dbReference type="InterPro" id="IPR045700">
    <property type="entry name" value="Rab3GAP1"/>
</dbReference>
<dbReference type="InterPro" id="IPR026147">
    <property type="entry name" value="Rab3GAP1_conserved"/>
</dbReference>
<evidence type="ECO:0000256" key="6">
    <source>
        <dbReference type="SAM" id="MobiDB-lite"/>
    </source>
</evidence>
<dbReference type="eggNOG" id="KOG2390">
    <property type="taxonomic scope" value="Eukaryota"/>
</dbReference>
<evidence type="ECO:0000313" key="9">
    <source>
        <dbReference type="Proteomes" id="UP000001064"/>
    </source>
</evidence>
<comment type="similarity">
    <text evidence="2">Belongs to the Rab3-GAP catalytic subunit family.</text>
</comment>
<accession>F0ZE20</accession>
<dbReference type="RefSeq" id="XP_003285680.1">
    <property type="nucleotide sequence ID" value="XM_003285632.1"/>
</dbReference>
<evidence type="ECO:0000256" key="3">
    <source>
        <dbReference type="ARBA" id="ARBA00015817"/>
    </source>
</evidence>
<keyword evidence="5" id="KW-0963">Cytoplasm</keyword>
<organism evidence="8 9">
    <name type="scientific">Dictyostelium purpureum</name>
    <name type="common">Slime mold</name>
    <dbReference type="NCBI Taxonomy" id="5786"/>
    <lineage>
        <taxon>Eukaryota</taxon>
        <taxon>Amoebozoa</taxon>
        <taxon>Evosea</taxon>
        <taxon>Eumycetozoa</taxon>
        <taxon>Dictyostelia</taxon>
        <taxon>Dictyosteliales</taxon>
        <taxon>Dictyosteliaceae</taxon>
        <taxon>Dictyostelium</taxon>
    </lineage>
</organism>
<dbReference type="GO" id="GO:2000786">
    <property type="term" value="P:positive regulation of autophagosome assembly"/>
    <property type="evidence" value="ECO:0000318"/>
    <property type="project" value="GO_Central"/>
</dbReference>
<feature type="region of interest" description="Disordered" evidence="6">
    <location>
        <begin position="334"/>
        <end position="376"/>
    </location>
</feature>
<evidence type="ECO:0000256" key="2">
    <source>
        <dbReference type="ARBA" id="ARBA00008856"/>
    </source>
</evidence>
<evidence type="ECO:0000256" key="1">
    <source>
        <dbReference type="ARBA" id="ARBA00004496"/>
    </source>
</evidence>
<evidence type="ECO:0000313" key="8">
    <source>
        <dbReference type="EMBL" id="EGC37835.1"/>
    </source>
</evidence>
<keyword evidence="4" id="KW-0343">GTPase activation</keyword>
<dbReference type="VEuPathDB" id="AmoebaDB:DICPUDRAFT_149549"/>